<evidence type="ECO:0000313" key="3">
    <source>
        <dbReference type="EMBL" id="MFC7126347.1"/>
    </source>
</evidence>
<name>A0ABD5XD87_9EURY</name>
<feature type="transmembrane region" description="Helical" evidence="2">
    <location>
        <begin position="246"/>
        <end position="263"/>
    </location>
</feature>
<dbReference type="AlphaFoldDB" id="A0ABD5XD87"/>
<feature type="region of interest" description="Disordered" evidence="1">
    <location>
        <begin position="205"/>
        <end position="236"/>
    </location>
</feature>
<protein>
    <submittedName>
        <fullName evidence="3">Uncharacterized protein</fullName>
    </submittedName>
</protein>
<reference evidence="3 4" key="1">
    <citation type="journal article" date="2014" name="Int. J. Syst. Evol. Microbiol.">
        <title>Complete genome sequence of Corynebacterium casei LMG S-19264T (=DSM 44701T), isolated from a smear-ripened cheese.</title>
        <authorList>
            <consortium name="US DOE Joint Genome Institute (JGI-PGF)"/>
            <person name="Walter F."/>
            <person name="Albersmeier A."/>
            <person name="Kalinowski J."/>
            <person name="Ruckert C."/>
        </authorList>
    </citation>
    <scope>NUCLEOTIDE SEQUENCE [LARGE SCALE GENOMIC DNA]</scope>
    <source>
        <strain evidence="3 4">CGMCC 4.7215</strain>
    </source>
</reference>
<evidence type="ECO:0000256" key="2">
    <source>
        <dbReference type="SAM" id="Phobius"/>
    </source>
</evidence>
<feature type="transmembrane region" description="Helical" evidence="2">
    <location>
        <begin position="319"/>
        <end position="341"/>
    </location>
</feature>
<organism evidence="3 4">
    <name type="scientific">Halovenus rubra</name>
    <dbReference type="NCBI Taxonomy" id="869890"/>
    <lineage>
        <taxon>Archaea</taxon>
        <taxon>Methanobacteriati</taxon>
        <taxon>Methanobacteriota</taxon>
        <taxon>Stenosarchaea group</taxon>
        <taxon>Halobacteria</taxon>
        <taxon>Halobacteriales</taxon>
        <taxon>Haloarculaceae</taxon>
        <taxon>Halovenus</taxon>
    </lineage>
</organism>
<accession>A0ABD5XD87</accession>
<feature type="compositionally biased region" description="Polar residues" evidence="1">
    <location>
        <begin position="218"/>
        <end position="235"/>
    </location>
</feature>
<dbReference type="RefSeq" id="WP_267635902.1">
    <property type="nucleotide sequence ID" value="NZ_JAODIY010000001.1"/>
</dbReference>
<dbReference type="EMBL" id="JBHSZQ010000020">
    <property type="protein sequence ID" value="MFC7126347.1"/>
    <property type="molecule type" value="Genomic_DNA"/>
</dbReference>
<keyword evidence="2" id="KW-0472">Membrane</keyword>
<feature type="transmembrane region" description="Helical" evidence="2">
    <location>
        <begin position="407"/>
        <end position="428"/>
    </location>
</feature>
<comment type="caution">
    <text evidence="3">The sequence shown here is derived from an EMBL/GenBank/DDBJ whole genome shotgun (WGS) entry which is preliminary data.</text>
</comment>
<feature type="transmembrane region" description="Helical" evidence="2">
    <location>
        <begin position="361"/>
        <end position="386"/>
    </location>
</feature>
<keyword evidence="2" id="KW-1133">Transmembrane helix</keyword>
<sequence length="432" mass="46532">MTGFAVYSTTADPDRLYATGDTDAIDAATTAEMVWTGDRPLDMVVDLADRRLWWTFEADRDTKTTRTGHFVAAYDGSEDLFAGFAEELRALHESDEWAVPSIGDSQHDAGFELWRVPPTVESVDTPSFDGLVEKLTDGDKQRGSPVTVEMDEFHDALRVLRALDDAGIDCTVGIDSGDDVFHFQHIDTLLVPTGGMNFTFRGEQPAVEDSPEVGGDATTESLSAKATNGQQSHGSDFSAGGMTARLAGVILVGLLGFATYSFFTRQPVQPISGLATFGAFVGTFGAVNLWFMLSADAGNKPVTARRRAGELLWRPFQAYGVRAILVLTLGTFAGFILPRIFWEVGMLAGRDGFLFGPLSTLTGSVPTVAVYVACLFAGTVTALWFGSRTGRWQPLRGETLRPIAAGFAVYGVCLVLMTGLANALWYGFVPAI</sequence>
<dbReference type="Proteomes" id="UP001596414">
    <property type="component" value="Unassembled WGS sequence"/>
</dbReference>
<evidence type="ECO:0000256" key="1">
    <source>
        <dbReference type="SAM" id="MobiDB-lite"/>
    </source>
</evidence>
<gene>
    <name evidence="3" type="ORF">ACFQJ7_09915</name>
</gene>
<keyword evidence="2" id="KW-0812">Transmembrane</keyword>
<proteinExistence type="predicted"/>
<feature type="transmembrane region" description="Helical" evidence="2">
    <location>
        <begin position="275"/>
        <end position="298"/>
    </location>
</feature>
<evidence type="ECO:0000313" key="4">
    <source>
        <dbReference type="Proteomes" id="UP001596414"/>
    </source>
</evidence>